<comment type="caution">
    <text evidence="3">The sequence shown here is derived from an EMBL/GenBank/DDBJ whole genome shotgun (WGS) entry which is preliminary data.</text>
</comment>
<feature type="compositionally biased region" description="Basic and acidic residues" evidence="1">
    <location>
        <begin position="12"/>
        <end position="24"/>
    </location>
</feature>
<evidence type="ECO:0000256" key="2">
    <source>
        <dbReference type="SAM" id="Phobius"/>
    </source>
</evidence>
<feature type="transmembrane region" description="Helical" evidence="2">
    <location>
        <begin position="107"/>
        <end position="125"/>
    </location>
</feature>
<feature type="transmembrane region" description="Helical" evidence="2">
    <location>
        <begin position="64"/>
        <end position="87"/>
    </location>
</feature>
<proteinExistence type="predicted"/>
<feature type="region of interest" description="Disordered" evidence="1">
    <location>
        <begin position="1"/>
        <end position="54"/>
    </location>
</feature>
<feature type="transmembrane region" description="Helical" evidence="2">
    <location>
        <begin position="173"/>
        <end position="199"/>
    </location>
</feature>
<gene>
    <name evidence="3" type="ORF">BCR34DRAFT_610710</name>
</gene>
<dbReference type="STRING" id="1231657.A0A1Y2A666"/>
<keyword evidence="4" id="KW-1185">Reference proteome</keyword>
<dbReference type="EMBL" id="MCFA01000010">
    <property type="protein sequence ID" value="ORY17817.1"/>
    <property type="molecule type" value="Genomic_DNA"/>
</dbReference>
<keyword evidence="2" id="KW-0472">Membrane</keyword>
<evidence type="ECO:0000313" key="3">
    <source>
        <dbReference type="EMBL" id="ORY17817.1"/>
    </source>
</evidence>
<reference evidence="3 4" key="1">
    <citation type="submission" date="2016-07" db="EMBL/GenBank/DDBJ databases">
        <title>Pervasive Adenine N6-methylation of Active Genes in Fungi.</title>
        <authorList>
            <consortium name="DOE Joint Genome Institute"/>
            <person name="Mondo S.J."/>
            <person name="Dannebaum R.O."/>
            <person name="Kuo R.C."/>
            <person name="Labutti K."/>
            <person name="Haridas S."/>
            <person name="Kuo A."/>
            <person name="Salamov A."/>
            <person name="Ahrendt S.R."/>
            <person name="Lipzen A."/>
            <person name="Sullivan W."/>
            <person name="Andreopoulos W.B."/>
            <person name="Clum A."/>
            <person name="Lindquist E."/>
            <person name="Daum C."/>
            <person name="Ramamoorthy G.K."/>
            <person name="Gryganskyi A."/>
            <person name="Culley D."/>
            <person name="Magnuson J.K."/>
            <person name="James T.Y."/>
            <person name="O'Malley M.A."/>
            <person name="Stajich J.E."/>
            <person name="Spatafora J.W."/>
            <person name="Visel A."/>
            <person name="Grigoriev I.V."/>
        </authorList>
    </citation>
    <scope>NUCLEOTIDE SEQUENCE [LARGE SCALE GENOMIC DNA]</scope>
    <source>
        <strain evidence="3 4">CBS 115471</strain>
    </source>
</reference>
<keyword evidence="2" id="KW-1133">Transmembrane helix</keyword>
<evidence type="ECO:0000313" key="4">
    <source>
        <dbReference type="Proteomes" id="UP000193144"/>
    </source>
</evidence>
<keyword evidence="2" id="KW-0812">Transmembrane</keyword>
<dbReference type="Proteomes" id="UP000193144">
    <property type="component" value="Unassembled WGS sequence"/>
</dbReference>
<evidence type="ECO:0000256" key="1">
    <source>
        <dbReference type="SAM" id="MobiDB-lite"/>
    </source>
</evidence>
<accession>A0A1Y2A666</accession>
<feature type="transmembrane region" description="Helical" evidence="2">
    <location>
        <begin position="660"/>
        <end position="681"/>
    </location>
</feature>
<name>A0A1Y2A666_9PLEO</name>
<protein>
    <submittedName>
        <fullName evidence="3">Uncharacterized protein</fullName>
    </submittedName>
</protein>
<dbReference type="AlphaFoldDB" id="A0A1Y2A666"/>
<organism evidence="3 4">
    <name type="scientific">Clohesyomyces aquaticus</name>
    <dbReference type="NCBI Taxonomy" id="1231657"/>
    <lineage>
        <taxon>Eukaryota</taxon>
        <taxon>Fungi</taxon>
        <taxon>Dikarya</taxon>
        <taxon>Ascomycota</taxon>
        <taxon>Pezizomycotina</taxon>
        <taxon>Dothideomycetes</taxon>
        <taxon>Pleosporomycetidae</taxon>
        <taxon>Pleosporales</taxon>
        <taxon>Lindgomycetaceae</taxon>
        <taxon>Clohesyomyces</taxon>
    </lineage>
</organism>
<dbReference type="OrthoDB" id="5342924at2759"/>
<sequence>MADSFTQPFLTHKHEDDTSRHSVDSYEPGSYHVPHPASKGDHHHRQGSEKPKIALHRKLPKRELIVHATSIGIIGILFWLNGAQIYSRDFDLEKDNTQNQQLKGGQLPAKLHELLMLASLSYVVFYHMRKLLLGRNGIPFGLVSAPYMTNSPSMLAKTSFWAGSRRHWPFGALLGLVCILSVVLGPSSAILMIPSLSWFDDASTIPARSSKIYLPGRKEDLWPSVFNASRMSNTTARNCRINPLDVGSFTKYGLACPTMGYMEIYEWLLSRILTDSKNALVFRELFSNTQRQVEIATLPRNHSSTAKKPAEAYMTVATELATRSLGAYYNYMRRQNRGGLEHVAFPRLRTTAHSADSLVYQPVVHVNCQADLYDHGDKSAVKFPSVQSRWVDDGAYEQDPFILEADTGILDGSPVTEPQFSWYKDTREKASSSLLALAIVPVKGSNDTNPEYQSSATVACSIDARWAASDASYQPANSSIVSSNVSDALLHHLVDNEDRTYSPSLQAQYGLSEKPIDLQLDWAAILNGNQSEHGGNGTATKKSAFAIFLGLNSSNNVKASQDPSTTMLDQLGAIEKAVSVLLGVVIANGISRPASWIQMPMILDNSTTTHDGLVPLLFPTQPEETEFFGPTLDNVPLYVVSLKLDRYGYGYSFRNTASRLAMVVLSLYAGVVCTHVVYILASITTKRYAGGSCWHNVGDLVALAVNSPPTDKLYGTSAGIAESGTWRHMVRVHPSGDEHLELSFVRDGPERAGSEIQVNKRYY</sequence>